<dbReference type="EMBL" id="JAATNW010000007">
    <property type="protein sequence ID" value="NMH61174.1"/>
    <property type="molecule type" value="Genomic_DNA"/>
</dbReference>
<evidence type="ECO:0000256" key="3">
    <source>
        <dbReference type="ARBA" id="ARBA00022989"/>
    </source>
</evidence>
<dbReference type="RefSeq" id="WP_169211725.1">
    <property type="nucleotide sequence ID" value="NZ_JAATNW010000007.1"/>
</dbReference>
<feature type="transmembrane region" description="Helical" evidence="5">
    <location>
        <begin position="406"/>
        <end position="427"/>
    </location>
</feature>
<protein>
    <submittedName>
        <fullName evidence="6">Divalent metal cation transporter</fullName>
    </submittedName>
</protein>
<feature type="transmembrane region" description="Helical" evidence="5">
    <location>
        <begin position="119"/>
        <end position="140"/>
    </location>
</feature>
<proteinExistence type="predicted"/>
<evidence type="ECO:0000313" key="7">
    <source>
        <dbReference type="Proteomes" id="UP000709336"/>
    </source>
</evidence>
<feature type="transmembrane region" description="Helical" evidence="5">
    <location>
        <begin position="177"/>
        <end position="197"/>
    </location>
</feature>
<accession>A0ABX1R402</accession>
<comment type="subcellular location">
    <subcellularLocation>
        <location evidence="1">Membrane</location>
        <topology evidence="1">Multi-pass membrane protein</topology>
    </subcellularLocation>
</comment>
<gene>
    <name evidence="6" type="ORF">HCJ96_14170</name>
</gene>
<feature type="transmembrane region" description="Helical" evidence="5">
    <location>
        <begin position="146"/>
        <end position="165"/>
    </location>
</feature>
<evidence type="ECO:0000256" key="4">
    <source>
        <dbReference type="ARBA" id="ARBA00023136"/>
    </source>
</evidence>
<dbReference type="Proteomes" id="UP000709336">
    <property type="component" value="Unassembled WGS sequence"/>
</dbReference>
<reference evidence="6 7" key="1">
    <citation type="submission" date="2020-03" db="EMBL/GenBank/DDBJ databases">
        <title>Alteromonas ponticola sp. nov., isolated from seawater.</title>
        <authorList>
            <person name="Yoon J.-H."/>
            <person name="Kim Y.-O."/>
        </authorList>
    </citation>
    <scope>NUCLEOTIDE SEQUENCE [LARGE SCALE GENOMIC DNA]</scope>
    <source>
        <strain evidence="6 7">MYP5</strain>
    </source>
</reference>
<feature type="transmembrane region" description="Helical" evidence="5">
    <location>
        <begin position="6"/>
        <end position="27"/>
    </location>
</feature>
<feature type="transmembrane region" description="Helical" evidence="5">
    <location>
        <begin position="79"/>
        <end position="107"/>
    </location>
</feature>
<feature type="transmembrane region" description="Helical" evidence="5">
    <location>
        <begin position="245"/>
        <end position="266"/>
    </location>
</feature>
<feature type="transmembrane region" description="Helical" evidence="5">
    <location>
        <begin position="39"/>
        <end position="64"/>
    </location>
</feature>
<comment type="caution">
    <text evidence="6">The sequence shown here is derived from an EMBL/GenBank/DDBJ whole genome shotgun (WGS) entry which is preliminary data.</text>
</comment>
<evidence type="ECO:0000256" key="1">
    <source>
        <dbReference type="ARBA" id="ARBA00004141"/>
    </source>
</evidence>
<keyword evidence="4 5" id="KW-0472">Membrane</keyword>
<keyword evidence="2 5" id="KW-0812">Transmembrane</keyword>
<dbReference type="InterPro" id="IPR001046">
    <property type="entry name" value="NRAMP_fam"/>
</dbReference>
<feature type="transmembrane region" description="Helical" evidence="5">
    <location>
        <begin position="298"/>
        <end position="318"/>
    </location>
</feature>
<evidence type="ECO:0000313" key="6">
    <source>
        <dbReference type="EMBL" id="NMH61174.1"/>
    </source>
</evidence>
<organism evidence="6 7">
    <name type="scientific">Alteromonas ponticola</name>
    <dbReference type="NCBI Taxonomy" id="2720613"/>
    <lineage>
        <taxon>Bacteria</taxon>
        <taxon>Pseudomonadati</taxon>
        <taxon>Pseudomonadota</taxon>
        <taxon>Gammaproteobacteria</taxon>
        <taxon>Alteromonadales</taxon>
        <taxon>Alteromonadaceae</taxon>
        <taxon>Alteromonas/Salinimonas group</taxon>
        <taxon>Alteromonas</taxon>
    </lineage>
</organism>
<evidence type="ECO:0000256" key="5">
    <source>
        <dbReference type="SAM" id="Phobius"/>
    </source>
</evidence>
<dbReference type="Pfam" id="PF01566">
    <property type="entry name" value="Nramp"/>
    <property type="match status" value="1"/>
</dbReference>
<evidence type="ECO:0000256" key="2">
    <source>
        <dbReference type="ARBA" id="ARBA00022692"/>
    </source>
</evidence>
<sequence length="428" mass="46933">MNFHAGLRLIGPGMVFAATSIGVSHVVQATRAGADFGYTLAALIIIAHLVKLPFFRVGAVYAAITGESLLDAYHRQGKLAYGIAVLVNFVTMFIIMAAVSIVAAGVLANILPFNLSVNLWSAIVMFSVIGLLVGGGYALLNKLIRWMMLVFAILCLVTFVALFVVDLPSPASVQVDYSTATSIAFMVALVGWMPTAIEVSVWHSLWVVEKNRLESADVHHPSKSAAPLKDSKLRQVSKVILDFNIGYIFCVVFALMFMVFGAKLFFGQGQALQDSAIGFSAQLITIFTTVLGDWSRPLVSVLIFIAMYSTCLAVADGFSQVITRIAEKQFSLPQQKHLLCYKSIIPMICLGGWLVIYLFAGQLKLLIDFATTIAFVTAPVFAWLNLRAMSLPNVPIEMRIKGAYRLYSWCCLLLLIGFAGFFVYWFLF</sequence>
<keyword evidence="7" id="KW-1185">Reference proteome</keyword>
<name>A0ABX1R402_9ALTE</name>
<feature type="transmembrane region" description="Helical" evidence="5">
    <location>
        <begin position="339"/>
        <end position="360"/>
    </location>
</feature>
<feature type="transmembrane region" description="Helical" evidence="5">
    <location>
        <begin position="366"/>
        <end position="386"/>
    </location>
</feature>
<keyword evidence="3 5" id="KW-1133">Transmembrane helix</keyword>